<sequence>NLSSFEADFNENNRRAEENESNTYEQAVNGSVAGLGVLKNWKLSGNAATGELAYVRTGNDPATGKPYDPNNPANQTSLGTIGVRATNRSDYTSTTEMAQAEVGALAEVINSTLLDNQAV</sequence>
<name>A0ABV2AWF8_9EUKA</name>
<feature type="region of interest" description="Disordered" evidence="1">
    <location>
        <begin position="1"/>
        <end position="23"/>
    </location>
</feature>
<evidence type="ECO:0000313" key="2">
    <source>
        <dbReference type="EMBL" id="MES1923651.1"/>
    </source>
</evidence>
<feature type="region of interest" description="Disordered" evidence="1">
    <location>
        <begin position="59"/>
        <end position="78"/>
    </location>
</feature>
<comment type="caution">
    <text evidence="2">The sequence shown here is derived from an EMBL/GenBank/DDBJ whole genome shotgun (WGS) entry which is preliminary data.</text>
</comment>
<organism evidence="2 3">
    <name type="scientific">Bonamia ostreae</name>
    <dbReference type="NCBI Taxonomy" id="126728"/>
    <lineage>
        <taxon>Eukaryota</taxon>
        <taxon>Sar</taxon>
        <taxon>Rhizaria</taxon>
        <taxon>Endomyxa</taxon>
        <taxon>Ascetosporea</taxon>
        <taxon>Haplosporida</taxon>
        <taxon>Bonamia</taxon>
    </lineage>
</organism>
<accession>A0ABV2AWF8</accession>
<evidence type="ECO:0000256" key="1">
    <source>
        <dbReference type="SAM" id="MobiDB-lite"/>
    </source>
</evidence>
<proteinExistence type="predicted"/>
<gene>
    <name evidence="2" type="ORF">MHBO_005269</name>
</gene>
<evidence type="ECO:0000313" key="3">
    <source>
        <dbReference type="Proteomes" id="UP001439008"/>
    </source>
</evidence>
<feature type="non-terminal residue" evidence="2">
    <location>
        <position position="1"/>
    </location>
</feature>
<dbReference type="Proteomes" id="UP001439008">
    <property type="component" value="Unassembled WGS sequence"/>
</dbReference>
<feature type="non-terminal residue" evidence="2">
    <location>
        <position position="119"/>
    </location>
</feature>
<dbReference type="EMBL" id="JBDODL010007461">
    <property type="protein sequence ID" value="MES1923651.1"/>
    <property type="molecule type" value="Genomic_DNA"/>
</dbReference>
<protein>
    <submittedName>
        <fullName evidence="2">Uncharacterized protein</fullName>
    </submittedName>
</protein>
<reference evidence="2 3" key="1">
    <citation type="journal article" date="2024" name="BMC Biol.">
        <title>Comparative genomics of Ascetosporea gives new insight into the evolutionary basis for animal parasitism in Rhizaria.</title>
        <authorList>
            <person name="Hiltunen Thoren M."/>
            <person name="Onut-Brannstrom I."/>
            <person name="Alfjorden A."/>
            <person name="Peckova H."/>
            <person name="Swords F."/>
            <person name="Hooper C."/>
            <person name="Holzer A.S."/>
            <person name="Bass D."/>
            <person name="Burki F."/>
        </authorList>
    </citation>
    <scope>NUCLEOTIDE SEQUENCE [LARGE SCALE GENOMIC DNA]</scope>
    <source>
        <strain evidence="2">20-A016</strain>
    </source>
</reference>
<keyword evidence="3" id="KW-1185">Reference proteome</keyword>